<organism evidence="1 2">
    <name type="scientific">Lentisphaera profundi</name>
    <dbReference type="NCBI Taxonomy" id="1658616"/>
    <lineage>
        <taxon>Bacteria</taxon>
        <taxon>Pseudomonadati</taxon>
        <taxon>Lentisphaerota</taxon>
        <taxon>Lentisphaeria</taxon>
        <taxon>Lentisphaerales</taxon>
        <taxon>Lentisphaeraceae</taxon>
        <taxon>Lentisphaera</taxon>
    </lineage>
</organism>
<keyword evidence="2" id="KW-1185">Reference proteome</keyword>
<sequence>MSGKLDKFDEEMADGKYVDAKDFALKEKKDLLWTLQAAAATSAAGEFEESNALFDKAEEMFIAARRTSGAADKVGTLSSLLVNDNVIAYKGEVYDGILINTYKALNFMFLKQWDLARVELNRAYDRQRRATDFYAKEILEQEEKASKSGFSVNVSEMMSSPDIKKLSGLEAYADYVNPMVNLMEVLYLKYQGDAGDSERLRQTQNRLLAMTQSKHLQKDLSLSQDWTWVIIENGQMPRRVEWRIDFPIGVFSGLIKELDNLSIVSVAIPKLKDIPATYNQFVVNGENVDMISDMDKIIHAEYSRALPTIITKALVSTAIKTIAQYRIGQAKGHTTAFFVGLLQAVSTQADIRSWSALPKNYHLAIVPSGSIALTSRGGHLGKVETKGNSMLYFKVSRSGVVSSQVLVLD</sequence>
<gene>
    <name evidence="1" type="ORF">PQO03_02025</name>
</gene>
<protein>
    <submittedName>
        <fullName evidence="1">Uncharacterized protein</fullName>
    </submittedName>
</protein>
<evidence type="ECO:0000313" key="2">
    <source>
        <dbReference type="Proteomes" id="UP001214250"/>
    </source>
</evidence>
<proteinExistence type="predicted"/>
<evidence type="ECO:0000313" key="1">
    <source>
        <dbReference type="EMBL" id="WDE96740.1"/>
    </source>
</evidence>
<dbReference type="RefSeq" id="WP_274150805.1">
    <property type="nucleotide sequence ID" value="NZ_CP117811.1"/>
</dbReference>
<name>A0ABY7VRA8_9BACT</name>
<dbReference type="EMBL" id="CP117811">
    <property type="protein sequence ID" value="WDE96740.1"/>
    <property type="molecule type" value="Genomic_DNA"/>
</dbReference>
<reference evidence="1 2" key="1">
    <citation type="submission" date="2023-02" db="EMBL/GenBank/DDBJ databases">
        <title>Genome sequence of Lentisphaera profundi SAORIC-696.</title>
        <authorList>
            <person name="Kim e."/>
            <person name="Cho J.-C."/>
            <person name="Choi A."/>
            <person name="Kang I."/>
        </authorList>
    </citation>
    <scope>NUCLEOTIDE SEQUENCE [LARGE SCALE GENOMIC DNA]</scope>
    <source>
        <strain evidence="1 2">SAORIC-696</strain>
    </source>
</reference>
<accession>A0ABY7VRA8</accession>
<dbReference type="Proteomes" id="UP001214250">
    <property type="component" value="Chromosome 1"/>
</dbReference>